<feature type="region of interest" description="Disordered" evidence="1">
    <location>
        <begin position="51"/>
        <end position="77"/>
    </location>
</feature>
<gene>
    <name evidence="3" type="ORF">Pan181_51970</name>
</gene>
<proteinExistence type="predicted"/>
<dbReference type="EMBL" id="CP036278">
    <property type="protein sequence ID" value="QDU58956.1"/>
    <property type="molecule type" value="Genomic_DNA"/>
</dbReference>
<keyword evidence="2" id="KW-0472">Membrane</keyword>
<protein>
    <submittedName>
        <fullName evidence="3">Uncharacterized protein</fullName>
    </submittedName>
</protein>
<dbReference type="KEGG" id="amuc:Pan181_51970"/>
<evidence type="ECO:0000313" key="4">
    <source>
        <dbReference type="Proteomes" id="UP000315750"/>
    </source>
</evidence>
<reference evidence="3 4" key="1">
    <citation type="submission" date="2019-02" db="EMBL/GenBank/DDBJ databases">
        <title>Deep-cultivation of Planctomycetes and their phenomic and genomic characterization uncovers novel biology.</title>
        <authorList>
            <person name="Wiegand S."/>
            <person name="Jogler M."/>
            <person name="Boedeker C."/>
            <person name="Pinto D."/>
            <person name="Vollmers J."/>
            <person name="Rivas-Marin E."/>
            <person name="Kohn T."/>
            <person name="Peeters S.H."/>
            <person name="Heuer A."/>
            <person name="Rast P."/>
            <person name="Oberbeckmann S."/>
            <person name="Bunk B."/>
            <person name="Jeske O."/>
            <person name="Meyerdierks A."/>
            <person name="Storesund J.E."/>
            <person name="Kallscheuer N."/>
            <person name="Luecker S."/>
            <person name="Lage O.M."/>
            <person name="Pohl T."/>
            <person name="Merkel B.J."/>
            <person name="Hornburger P."/>
            <person name="Mueller R.-W."/>
            <person name="Bruemmer F."/>
            <person name="Labrenz M."/>
            <person name="Spormann A.M."/>
            <person name="Op den Camp H."/>
            <person name="Overmann J."/>
            <person name="Amann R."/>
            <person name="Jetten M.S.M."/>
            <person name="Mascher T."/>
            <person name="Medema M.H."/>
            <person name="Devos D.P."/>
            <person name="Kaster A.-K."/>
            <person name="Ovreas L."/>
            <person name="Rohde M."/>
            <person name="Galperin M.Y."/>
            <person name="Jogler C."/>
        </authorList>
    </citation>
    <scope>NUCLEOTIDE SEQUENCE [LARGE SCALE GENOMIC DNA]</scope>
    <source>
        <strain evidence="3 4">Pan181</strain>
    </source>
</reference>
<evidence type="ECO:0000313" key="3">
    <source>
        <dbReference type="EMBL" id="QDU58956.1"/>
    </source>
</evidence>
<keyword evidence="4" id="KW-1185">Reference proteome</keyword>
<sequence>MFRVNCPNCGNAIEAPDDYAGKEANCPHCRQPFTLPEAGAAAAGETVAELPMPGQASTTGRANPTQASYPRPQATKSSNTGTNILVGCLIAFSLMCVGGCVVIGWVSNRFLENMVESVERMEQQAQAQHKARMAKLQPVFRQITVTNPRIDAVDDGASPNRLFATFQNDSDVAIQTITAECTYQSESREIPWAEGAVYFSFPGGLEPGETKEVEGFVMDYNSELENVALEEDAELTLEFTDAEVPSLNLPSDAIDAEFFFEEEFE</sequence>
<accession>A0A518AW74</accession>
<keyword evidence="2" id="KW-1133">Transmembrane helix</keyword>
<organism evidence="3 4">
    <name type="scientific">Aeoliella mucimassa</name>
    <dbReference type="NCBI Taxonomy" id="2527972"/>
    <lineage>
        <taxon>Bacteria</taxon>
        <taxon>Pseudomonadati</taxon>
        <taxon>Planctomycetota</taxon>
        <taxon>Planctomycetia</taxon>
        <taxon>Pirellulales</taxon>
        <taxon>Lacipirellulaceae</taxon>
        <taxon>Aeoliella</taxon>
    </lineage>
</organism>
<feature type="compositionally biased region" description="Polar residues" evidence="1">
    <location>
        <begin position="55"/>
        <end position="77"/>
    </location>
</feature>
<dbReference type="Gene3D" id="2.20.28.160">
    <property type="match status" value="1"/>
</dbReference>
<evidence type="ECO:0000256" key="2">
    <source>
        <dbReference type="SAM" id="Phobius"/>
    </source>
</evidence>
<keyword evidence="2" id="KW-0812">Transmembrane</keyword>
<name>A0A518AW74_9BACT</name>
<feature type="transmembrane region" description="Helical" evidence="2">
    <location>
        <begin position="84"/>
        <end position="106"/>
    </location>
</feature>
<dbReference type="Proteomes" id="UP000315750">
    <property type="component" value="Chromosome"/>
</dbReference>
<evidence type="ECO:0000256" key="1">
    <source>
        <dbReference type="SAM" id="MobiDB-lite"/>
    </source>
</evidence>
<dbReference type="AlphaFoldDB" id="A0A518AW74"/>
<dbReference type="RefSeq" id="WP_197528689.1">
    <property type="nucleotide sequence ID" value="NZ_CP036278.1"/>
</dbReference>